<evidence type="ECO:0000256" key="1">
    <source>
        <dbReference type="SAM" id="SignalP"/>
    </source>
</evidence>
<comment type="caution">
    <text evidence="2">The sequence shown here is derived from an EMBL/GenBank/DDBJ whole genome shotgun (WGS) entry which is preliminary data.</text>
</comment>
<sequence>MKRVLLLLLAGVLSVGLAACGGGFAGYDPETTAQALLDSGAFEDALDTLDEESACMVYGLDPEQVEDCVVYASITAGAEEIAVLRMTDEDAAKAALEALKGRVEDQIAALKDYQPEEVGKLDGAILDRQGTTVLLAVPASHDLAQAALDALR</sequence>
<dbReference type="PROSITE" id="PS51257">
    <property type="entry name" value="PROKAR_LIPOPROTEIN"/>
    <property type="match status" value="1"/>
</dbReference>
<dbReference type="Proteomes" id="UP000661435">
    <property type="component" value="Unassembled WGS sequence"/>
</dbReference>
<keyword evidence="1" id="KW-0732">Signal</keyword>
<dbReference type="AlphaFoldDB" id="A0A8J6M8Z9"/>
<evidence type="ECO:0000313" key="3">
    <source>
        <dbReference type="Proteomes" id="UP000661435"/>
    </source>
</evidence>
<organism evidence="2 3">
    <name type="scientific">Lawsonibacter hominis</name>
    <dbReference type="NCBI Taxonomy" id="2763053"/>
    <lineage>
        <taxon>Bacteria</taxon>
        <taxon>Bacillati</taxon>
        <taxon>Bacillota</taxon>
        <taxon>Clostridia</taxon>
        <taxon>Eubacteriales</taxon>
        <taxon>Oscillospiraceae</taxon>
        <taxon>Lawsonibacter</taxon>
    </lineage>
</organism>
<keyword evidence="3" id="KW-1185">Reference proteome</keyword>
<proteinExistence type="predicted"/>
<accession>A0A8J6M8Z9</accession>
<dbReference type="InterPro" id="IPR025648">
    <property type="entry name" value="DUF4358"/>
</dbReference>
<dbReference type="Pfam" id="PF14270">
    <property type="entry name" value="DUF4358"/>
    <property type="match status" value="1"/>
</dbReference>
<gene>
    <name evidence="2" type="ORF">H8S57_03530</name>
</gene>
<feature type="signal peptide" evidence="1">
    <location>
        <begin position="1"/>
        <end position="18"/>
    </location>
</feature>
<evidence type="ECO:0000313" key="2">
    <source>
        <dbReference type="EMBL" id="MBC5732800.1"/>
    </source>
</evidence>
<name>A0A8J6M8Z9_9FIRM</name>
<feature type="chain" id="PRO_5039085453" evidence="1">
    <location>
        <begin position="19"/>
        <end position="152"/>
    </location>
</feature>
<reference evidence="2" key="1">
    <citation type="submission" date="2020-08" db="EMBL/GenBank/DDBJ databases">
        <title>Genome public.</title>
        <authorList>
            <person name="Liu C."/>
            <person name="Sun Q."/>
        </authorList>
    </citation>
    <scope>NUCLEOTIDE SEQUENCE</scope>
    <source>
        <strain evidence="2">NSJ-51</strain>
    </source>
</reference>
<protein>
    <submittedName>
        <fullName evidence="2">DUF4358 domain-containing protein</fullName>
    </submittedName>
</protein>
<dbReference type="EMBL" id="JACOPP010000003">
    <property type="protein sequence ID" value="MBC5732800.1"/>
    <property type="molecule type" value="Genomic_DNA"/>
</dbReference>
<dbReference type="RefSeq" id="WP_186906699.1">
    <property type="nucleotide sequence ID" value="NZ_JACOPP010000003.1"/>
</dbReference>